<dbReference type="EMBL" id="QLNI01000015">
    <property type="protein sequence ID" value="RAM02383.1"/>
    <property type="molecule type" value="Genomic_DNA"/>
</dbReference>
<dbReference type="Proteomes" id="UP000293902">
    <property type="component" value="Chromosome"/>
</dbReference>
<evidence type="ECO:0000313" key="13">
    <source>
        <dbReference type="Proteomes" id="UP000248798"/>
    </source>
</evidence>
<dbReference type="Proteomes" id="UP000248798">
    <property type="component" value="Unassembled WGS sequence"/>
</dbReference>
<evidence type="ECO:0000256" key="7">
    <source>
        <dbReference type="PIRNR" id="PIRNR006621"/>
    </source>
</evidence>
<feature type="active site" description="Proton donor" evidence="8">
    <location>
        <position position="129"/>
    </location>
</feature>
<feature type="binding site" evidence="9">
    <location>
        <begin position="43"/>
        <end position="45"/>
    </location>
    <ligand>
        <name>FMN</name>
        <dbReference type="ChEBI" id="CHEBI:58210"/>
    </ligand>
</feature>
<dbReference type="Gene3D" id="3.20.20.70">
    <property type="entry name" value="Aldolase class I"/>
    <property type="match status" value="1"/>
</dbReference>
<keyword evidence="9" id="KW-0547">Nucleotide-binding</keyword>
<dbReference type="PANTHER" id="PTHR45846:SF1">
    <property type="entry name" value="TRNA-DIHYDROURIDINE(47) SYNTHASE [NAD(P)(+)]-LIKE"/>
    <property type="match status" value="1"/>
</dbReference>
<proteinExistence type="inferred from homology"/>
<dbReference type="PIRSF" id="PIRSF006621">
    <property type="entry name" value="Dus"/>
    <property type="match status" value="1"/>
</dbReference>
<sequence>MTQLNFETRVTPTVNTAEDLARYLLRPLAIGNRTISSRMVLAPMAGLGHIAFRQLVTQFSGFGLLFTGMCSAKAVPHENPGKSHIFSWRPEELDHTVCQIFGAEPEIMARAARRIEAEGFFGVDLNFGCSVAAICKKGCGAALLKTPDKAVNIVSAVRKAVSCPLFVKFRTGWQDDPNFPVTMARAFENAGADALTFHPRVAPDRRSRRPRWELIGKVRNAVTIPVFGNGNLFAPEHGIKMIRETGCQGLSIGRMAVAQPWIFAQWTKGFKPEPSIYMDTALDMAGLLSCHYEDHFALKMFKKFAPYFCANFKFSNAILKSLIRAENMNELCKNIRHLLDPPPQTLSLPNINLFI</sequence>
<comment type="similarity">
    <text evidence="7">Belongs to the dus family.</text>
</comment>
<feature type="binding site" evidence="9">
    <location>
        <position position="198"/>
    </location>
    <ligand>
        <name>FMN</name>
        <dbReference type="ChEBI" id="CHEBI:58210"/>
    </ligand>
</feature>
<dbReference type="PROSITE" id="PS01136">
    <property type="entry name" value="UPF0034"/>
    <property type="match status" value="1"/>
</dbReference>
<feature type="binding site" evidence="9">
    <location>
        <position position="99"/>
    </location>
    <ligand>
        <name>FMN</name>
        <dbReference type="ChEBI" id="CHEBI:58210"/>
    </ligand>
</feature>
<dbReference type="EMBL" id="CP036313">
    <property type="protein sequence ID" value="QBH13195.1"/>
    <property type="molecule type" value="Genomic_DNA"/>
</dbReference>
<reference evidence="11 14" key="2">
    <citation type="submission" date="2019-02" db="EMBL/GenBank/DDBJ databases">
        <title>Complete genome sequence of Desulfobacter hydrogenophilus AcRS1.</title>
        <authorList>
            <person name="Marietou A."/>
            <person name="Lund M.B."/>
            <person name="Marshall I.P.G."/>
            <person name="Schreiber L."/>
            <person name="Jorgensen B."/>
        </authorList>
    </citation>
    <scope>NUCLEOTIDE SEQUENCE [LARGE SCALE GENOMIC DNA]</scope>
    <source>
        <strain evidence="11 14">AcRS1</strain>
    </source>
</reference>
<dbReference type="SUPFAM" id="SSF51395">
    <property type="entry name" value="FMN-linked oxidoreductases"/>
    <property type="match status" value="1"/>
</dbReference>
<evidence type="ECO:0000256" key="9">
    <source>
        <dbReference type="PIRSR" id="PIRSR006621-2"/>
    </source>
</evidence>
<keyword evidence="14" id="KW-1185">Reference proteome</keyword>
<keyword evidence="6 7" id="KW-0560">Oxidoreductase</keyword>
<dbReference type="InterPro" id="IPR013785">
    <property type="entry name" value="Aldolase_TIM"/>
</dbReference>
<dbReference type="Pfam" id="PF01207">
    <property type="entry name" value="Dus"/>
    <property type="match status" value="1"/>
</dbReference>
<keyword evidence="5" id="KW-0521">NADP</keyword>
<evidence type="ECO:0000256" key="3">
    <source>
        <dbReference type="ARBA" id="ARBA00022643"/>
    </source>
</evidence>
<dbReference type="GO" id="GO:0017150">
    <property type="term" value="F:tRNA dihydrouridine synthase activity"/>
    <property type="evidence" value="ECO:0007669"/>
    <property type="project" value="InterPro"/>
</dbReference>
<protein>
    <recommendedName>
        <fullName evidence="7">tRNA-dihydrouridine synthase</fullName>
        <ecNumber evidence="7">1.3.1.-</ecNumber>
    </recommendedName>
</protein>
<accession>A0A328FH23</accession>
<evidence type="ECO:0000256" key="2">
    <source>
        <dbReference type="ARBA" id="ARBA00022630"/>
    </source>
</evidence>
<dbReference type="OrthoDB" id="9764501at2"/>
<evidence type="ECO:0000313" key="12">
    <source>
        <dbReference type="EMBL" id="RAM02383.1"/>
    </source>
</evidence>
<name>A0A328FH23_9BACT</name>
<dbReference type="PANTHER" id="PTHR45846">
    <property type="entry name" value="TRNA-DIHYDROURIDINE(47) SYNTHASE [NAD(P)(+)]-LIKE"/>
    <property type="match status" value="1"/>
</dbReference>
<feature type="binding site" evidence="9">
    <location>
        <position position="168"/>
    </location>
    <ligand>
        <name>FMN</name>
        <dbReference type="ChEBI" id="CHEBI:58210"/>
    </ligand>
</feature>
<feature type="domain" description="DUS-like FMN-binding" evidence="10">
    <location>
        <begin position="41"/>
        <end position="294"/>
    </location>
</feature>
<comment type="function">
    <text evidence="7">Catalyzes the synthesis of 5,6-dihydrouridine (D), a modified base found in the D-loop of most tRNAs, via the reduction of the C5-C6 double bond in target uridines.</text>
</comment>
<comment type="cofactor">
    <cofactor evidence="1 7 9">
        <name>FMN</name>
        <dbReference type="ChEBI" id="CHEBI:58210"/>
    </cofactor>
</comment>
<evidence type="ECO:0000256" key="5">
    <source>
        <dbReference type="ARBA" id="ARBA00022857"/>
    </source>
</evidence>
<evidence type="ECO:0000259" key="10">
    <source>
        <dbReference type="Pfam" id="PF01207"/>
    </source>
</evidence>
<dbReference type="AlphaFoldDB" id="A0A328FH23"/>
<reference evidence="12 13" key="1">
    <citation type="submission" date="2018-06" db="EMBL/GenBank/DDBJ databases">
        <title>Complete Genome Sequence of Desulfobacter hydrogenophilus (DSM3380).</title>
        <authorList>
            <person name="Marietou A."/>
            <person name="Schreiber L."/>
            <person name="Marshall I."/>
            <person name="Jorgensen B."/>
        </authorList>
    </citation>
    <scope>NUCLEOTIDE SEQUENCE [LARGE SCALE GENOMIC DNA]</scope>
    <source>
        <strain evidence="12 13">DSM 3380</strain>
    </source>
</reference>
<organism evidence="12 13">
    <name type="scientific">Desulfobacter hydrogenophilus</name>
    <dbReference type="NCBI Taxonomy" id="2291"/>
    <lineage>
        <taxon>Bacteria</taxon>
        <taxon>Pseudomonadati</taxon>
        <taxon>Thermodesulfobacteriota</taxon>
        <taxon>Desulfobacteria</taxon>
        <taxon>Desulfobacterales</taxon>
        <taxon>Desulfobacteraceae</taxon>
        <taxon>Desulfobacter</taxon>
    </lineage>
</organism>
<dbReference type="GO" id="GO:0003723">
    <property type="term" value="F:RNA binding"/>
    <property type="evidence" value="ECO:0007669"/>
    <property type="project" value="TreeGrafter"/>
</dbReference>
<dbReference type="GO" id="GO:0050660">
    <property type="term" value="F:flavin adenine dinucleotide binding"/>
    <property type="evidence" value="ECO:0007669"/>
    <property type="project" value="InterPro"/>
</dbReference>
<evidence type="ECO:0000256" key="1">
    <source>
        <dbReference type="ARBA" id="ARBA00001917"/>
    </source>
</evidence>
<gene>
    <name evidence="12" type="ORF">DO021_08855</name>
    <name evidence="11" type="ORF">EYB58_09845</name>
</gene>
<feature type="binding site" evidence="9">
    <location>
        <begin position="253"/>
        <end position="254"/>
    </location>
    <ligand>
        <name>FMN</name>
        <dbReference type="ChEBI" id="CHEBI:58210"/>
    </ligand>
</feature>
<keyword evidence="2 7" id="KW-0285">Flavoprotein</keyword>
<evidence type="ECO:0000256" key="4">
    <source>
        <dbReference type="ARBA" id="ARBA00022694"/>
    </source>
</evidence>
<dbReference type="InterPro" id="IPR035587">
    <property type="entry name" value="DUS-like_FMN-bd"/>
</dbReference>
<evidence type="ECO:0000313" key="14">
    <source>
        <dbReference type="Proteomes" id="UP000293902"/>
    </source>
</evidence>
<dbReference type="EC" id="1.3.1.-" evidence="7"/>
<evidence type="ECO:0000256" key="6">
    <source>
        <dbReference type="ARBA" id="ARBA00023002"/>
    </source>
</evidence>
<keyword evidence="4 7" id="KW-0819">tRNA processing</keyword>
<evidence type="ECO:0000256" key="8">
    <source>
        <dbReference type="PIRSR" id="PIRSR006621-1"/>
    </source>
</evidence>
<dbReference type="CDD" id="cd02801">
    <property type="entry name" value="DUS_like_FMN"/>
    <property type="match status" value="1"/>
</dbReference>
<evidence type="ECO:0000313" key="11">
    <source>
        <dbReference type="EMBL" id="QBH13195.1"/>
    </source>
</evidence>
<dbReference type="RefSeq" id="WP_111955789.1">
    <property type="nucleotide sequence ID" value="NZ_CP036313.1"/>
</dbReference>
<dbReference type="InterPro" id="IPR018517">
    <property type="entry name" value="tRNA_hU_synthase_CS"/>
</dbReference>
<dbReference type="InterPro" id="IPR001269">
    <property type="entry name" value="DUS_fam"/>
</dbReference>
<keyword evidence="3 7" id="KW-0288">FMN</keyword>